<protein>
    <submittedName>
        <fullName evidence="1">MoaD family protein</fullName>
    </submittedName>
</protein>
<keyword evidence="2" id="KW-1185">Reference proteome</keyword>
<dbReference type="OrthoDB" id="98357at2157"/>
<dbReference type="InParanoid" id="L0AAA0"/>
<organism evidence="1 2">
    <name type="scientific">Caldisphaera lagunensis (strain DSM 15908 / JCM 11604 / ANMR 0165 / IC-154)</name>
    <dbReference type="NCBI Taxonomy" id="1056495"/>
    <lineage>
        <taxon>Archaea</taxon>
        <taxon>Thermoproteota</taxon>
        <taxon>Thermoprotei</taxon>
        <taxon>Acidilobales</taxon>
        <taxon>Caldisphaeraceae</taxon>
        <taxon>Caldisphaera</taxon>
    </lineage>
</organism>
<dbReference type="KEGG" id="clg:Calag_0266"/>
<dbReference type="InterPro" id="IPR052045">
    <property type="entry name" value="Sulfur_Carrier/Prot_Modifier"/>
</dbReference>
<dbReference type="PANTHER" id="PTHR38031">
    <property type="entry name" value="SULFUR CARRIER PROTEIN SLR0821-RELATED"/>
    <property type="match status" value="1"/>
</dbReference>
<dbReference type="InterPro" id="IPR016155">
    <property type="entry name" value="Mopterin_synth/thiamin_S_b"/>
</dbReference>
<dbReference type="eggNOG" id="arCOG00536">
    <property type="taxonomic scope" value="Archaea"/>
</dbReference>
<dbReference type="Proteomes" id="UP000010469">
    <property type="component" value="Chromosome"/>
</dbReference>
<evidence type="ECO:0000313" key="2">
    <source>
        <dbReference type="Proteomes" id="UP000010469"/>
    </source>
</evidence>
<dbReference type="SUPFAM" id="SSF54285">
    <property type="entry name" value="MoaD/ThiS"/>
    <property type="match status" value="1"/>
</dbReference>
<dbReference type="PANTHER" id="PTHR38031:SF1">
    <property type="entry name" value="SULFUR CARRIER PROTEIN CYSO"/>
    <property type="match status" value="1"/>
</dbReference>
<dbReference type="InterPro" id="IPR003749">
    <property type="entry name" value="ThiS/MoaD-like"/>
</dbReference>
<dbReference type="InterPro" id="IPR010038">
    <property type="entry name" value="MoaD_arc-typ"/>
</dbReference>
<dbReference type="Pfam" id="PF02597">
    <property type="entry name" value="ThiS"/>
    <property type="match status" value="1"/>
</dbReference>
<dbReference type="HOGENOM" id="CLU_114601_1_2_2"/>
<evidence type="ECO:0000313" key="1">
    <source>
        <dbReference type="EMBL" id="AFZ70047.1"/>
    </source>
</evidence>
<dbReference type="Gene3D" id="3.10.20.30">
    <property type="match status" value="1"/>
</dbReference>
<sequence length="95" mass="10719">MKIKVLTMGTLYMITKKFETEIEFKQKPKLIDVINYMIENNPKIKDQIMSQGKLVDNVSILINGREYRYMDEGINTGLKDGDVIAIVPPAGGGIK</sequence>
<dbReference type="EMBL" id="CP003378">
    <property type="protein sequence ID" value="AFZ70047.1"/>
    <property type="molecule type" value="Genomic_DNA"/>
</dbReference>
<proteinExistence type="predicted"/>
<dbReference type="CDD" id="cd17040">
    <property type="entry name" value="Ubl_MoaD_like"/>
    <property type="match status" value="1"/>
</dbReference>
<gene>
    <name evidence="1" type="ordered locus">Calag_0266</name>
</gene>
<accession>L0AAA0</accession>
<dbReference type="GeneID" id="14211526"/>
<name>L0AAA0_CALLD</name>
<dbReference type="NCBIfam" id="TIGR01687">
    <property type="entry name" value="moaD_arch"/>
    <property type="match status" value="1"/>
</dbReference>
<dbReference type="InterPro" id="IPR012675">
    <property type="entry name" value="Beta-grasp_dom_sf"/>
</dbReference>
<dbReference type="AlphaFoldDB" id="L0AAA0"/>
<dbReference type="STRING" id="1056495.Calag_0266"/>
<dbReference type="RefSeq" id="WP_015231945.1">
    <property type="nucleotide sequence ID" value="NC_019791.1"/>
</dbReference>
<reference evidence="2" key="1">
    <citation type="submission" date="2012-03" db="EMBL/GenBank/DDBJ databases">
        <title>Complete genome of Caldisphaera lagunensis DSM 15908.</title>
        <authorList>
            <person name="Lucas S."/>
            <person name="Copeland A."/>
            <person name="Lapidus A."/>
            <person name="Glavina del Rio T."/>
            <person name="Dalin E."/>
            <person name="Tice H."/>
            <person name="Bruce D."/>
            <person name="Goodwin L."/>
            <person name="Pitluck S."/>
            <person name="Peters L."/>
            <person name="Mikhailova N."/>
            <person name="Teshima H."/>
            <person name="Kyrpides N."/>
            <person name="Mavromatis K."/>
            <person name="Ivanova N."/>
            <person name="Brettin T."/>
            <person name="Detter J.C."/>
            <person name="Han C."/>
            <person name="Larimer F."/>
            <person name="Land M."/>
            <person name="Hauser L."/>
            <person name="Markowitz V."/>
            <person name="Cheng J.-F."/>
            <person name="Hugenholtz P."/>
            <person name="Woyke T."/>
            <person name="Wu D."/>
            <person name="Spring S."/>
            <person name="Schroeder M."/>
            <person name="Brambilla E."/>
            <person name="Klenk H.-P."/>
            <person name="Eisen J.A."/>
        </authorList>
    </citation>
    <scope>NUCLEOTIDE SEQUENCE [LARGE SCALE GENOMIC DNA]</scope>
    <source>
        <strain evidence="2">DSM 15908 / JCM 11604 / IC-154</strain>
    </source>
</reference>